<protein>
    <submittedName>
        <fullName evidence="1">Uncharacterized protein</fullName>
    </submittedName>
</protein>
<name>A0A3A4ZK84_UNCKA</name>
<gene>
    <name evidence="1" type="ORF">C4561_02900</name>
</gene>
<evidence type="ECO:0000313" key="1">
    <source>
        <dbReference type="EMBL" id="RJR27090.1"/>
    </source>
</evidence>
<dbReference type="Proteomes" id="UP000265540">
    <property type="component" value="Unassembled WGS sequence"/>
</dbReference>
<dbReference type="AlphaFoldDB" id="A0A3A4ZK84"/>
<evidence type="ECO:0000313" key="2">
    <source>
        <dbReference type="Proteomes" id="UP000265540"/>
    </source>
</evidence>
<reference evidence="1 2" key="1">
    <citation type="journal article" date="2017" name="ISME J.">
        <title>Energy and carbon metabolisms in a deep terrestrial subsurface fluid microbial community.</title>
        <authorList>
            <person name="Momper L."/>
            <person name="Jungbluth S.P."/>
            <person name="Lee M.D."/>
            <person name="Amend J.P."/>
        </authorList>
    </citation>
    <scope>NUCLEOTIDE SEQUENCE [LARGE SCALE GENOMIC DNA]</scope>
    <source>
        <strain evidence="1">SURF_46</strain>
    </source>
</reference>
<dbReference type="EMBL" id="QZJF01000016">
    <property type="protein sequence ID" value="RJR27090.1"/>
    <property type="molecule type" value="Genomic_DNA"/>
</dbReference>
<sequence>MTETYKPEVEEMDLTGLPVAEEIKPVEVVKSPRQEFIESLPVHYKEYLAALQKDRTAPERKFVWGELNPGMNADTMFEQAMGYAIEAEALQLQLDSTGKLSELDQSSLRGYNNKLTSQFGPAETASGEALGKMRNSVKKVIRDGLSRDGAKTLLRLTPYRE</sequence>
<organism evidence="1 2">
    <name type="scientific">candidate division WWE3 bacterium</name>
    <dbReference type="NCBI Taxonomy" id="2053526"/>
    <lineage>
        <taxon>Bacteria</taxon>
        <taxon>Katanobacteria</taxon>
    </lineage>
</organism>
<accession>A0A3A4ZK84</accession>
<comment type="caution">
    <text evidence="1">The sequence shown here is derived from an EMBL/GenBank/DDBJ whole genome shotgun (WGS) entry which is preliminary data.</text>
</comment>
<proteinExistence type="predicted"/>